<reference evidence="1" key="1">
    <citation type="submission" date="2019-08" db="EMBL/GenBank/DDBJ databases">
        <authorList>
            <person name="Kucharzyk K."/>
            <person name="Murdoch R.W."/>
            <person name="Higgins S."/>
            <person name="Loffler F."/>
        </authorList>
    </citation>
    <scope>NUCLEOTIDE SEQUENCE</scope>
</reference>
<accession>A0A645F598</accession>
<protein>
    <recommendedName>
        <fullName evidence="2">DUF1576 domain-containing protein</fullName>
    </recommendedName>
</protein>
<organism evidence="1">
    <name type="scientific">bioreactor metagenome</name>
    <dbReference type="NCBI Taxonomy" id="1076179"/>
    <lineage>
        <taxon>unclassified sequences</taxon>
        <taxon>metagenomes</taxon>
        <taxon>ecological metagenomes</taxon>
    </lineage>
</organism>
<name>A0A645F598_9ZZZZ</name>
<sequence>MGLMGIITTFYIIAIRGNLNGPTIGGILTVVGFSAFGKHPRNTIPVLAGIILGAATKHWSLAEPAIQLAALFGTTLAPISGEFGWKYGLLAGFVHSSVVLNVGILHSGFNLYNNGFSGGLVAAVLLPLIETFAGGENKNET</sequence>
<dbReference type="EMBL" id="VSSQ01055465">
    <property type="protein sequence ID" value="MPN09367.1"/>
    <property type="molecule type" value="Genomic_DNA"/>
</dbReference>
<dbReference type="InterPro" id="IPR011470">
    <property type="entry name" value="DUF1576"/>
</dbReference>
<comment type="caution">
    <text evidence="1">The sequence shown here is derived from an EMBL/GenBank/DDBJ whole genome shotgun (WGS) entry which is preliminary data.</text>
</comment>
<evidence type="ECO:0000313" key="1">
    <source>
        <dbReference type="EMBL" id="MPN09367.1"/>
    </source>
</evidence>
<dbReference type="Pfam" id="PF07613">
    <property type="entry name" value="DUF1576"/>
    <property type="match status" value="1"/>
</dbReference>
<dbReference type="AlphaFoldDB" id="A0A645F598"/>
<gene>
    <name evidence="1" type="ORF">SDC9_156656</name>
</gene>
<evidence type="ECO:0008006" key="2">
    <source>
        <dbReference type="Google" id="ProtNLM"/>
    </source>
</evidence>
<proteinExistence type="predicted"/>